<dbReference type="FunFam" id="3.40.50.720:FF:000047">
    <property type="entry name" value="NADP-dependent L-serine/L-allo-threonine dehydrogenase"/>
    <property type="match status" value="1"/>
</dbReference>
<gene>
    <name evidence="4" type="ORF">E4665_09605</name>
</gene>
<dbReference type="PANTHER" id="PTHR44196">
    <property type="entry name" value="DEHYDROGENASE/REDUCTASE SDR FAMILY MEMBER 7B"/>
    <property type="match status" value="1"/>
</dbReference>
<dbReference type="PIRSF" id="PIRSF000126">
    <property type="entry name" value="11-beta-HSD1"/>
    <property type="match status" value="1"/>
</dbReference>
<name>A0A4Z0GNP7_9BACL</name>
<comment type="caution">
    <text evidence="4">The sequence shown here is derived from an EMBL/GenBank/DDBJ whole genome shotgun (WGS) entry which is preliminary data.</text>
</comment>
<dbReference type="PROSITE" id="PS00061">
    <property type="entry name" value="ADH_SHORT"/>
    <property type="match status" value="1"/>
</dbReference>
<dbReference type="InterPro" id="IPR020904">
    <property type="entry name" value="Sc_DH/Rdtase_CS"/>
</dbReference>
<protein>
    <submittedName>
        <fullName evidence="4">SDR family oxidoreductase</fullName>
    </submittedName>
</protein>
<evidence type="ECO:0000256" key="1">
    <source>
        <dbReference type="ARBA" id="ARBA00006484"/>
    </source>
</evidence>
<dbReference type="PRINTS" id="PR00081">
    <property type="entry name" value="GDHRDH"/>
</dbReference>
<evidence type="ECO:0000256" key="3">
    <source>
        <dbReference type="RuleBase" id="RU000363"/>
    </source>
</evidence>
<evidence type="ECO:0000256" key="2">
    <source>
        <dbReference type="ARBA" id="ARBA00023002"/>
    </source>
</evidence>
<dbReference type="Pfam" id="PF00106">
    <property type="entry name" value="adh_short"/>
    <property type="match status" value="1"/>
</dbReference>
<evidence type="ECO:0000313" key="4">
    <source>
        <dbReference type="EMBL" id="TGA98195.1"/>
    </source>
</evidence>
<dbReference type="GO" id="GO:0016020">
    <property type="term" value="C:membrane"/>
    <property type="evidence" value="ECO:0007669"/>
    <property type="project" value="TreeGrafter"/>
</dbReference>
<sequence>MFKDSIIVITGASSGLGRETALLFSEKGALTILLARNREKLDGLKKEIEKSNGRSDCFCLDVGDTDQVASVFGKIIAKYQRIDVLINCAGFGKFEYVVSSKTDDIKNMFEVNVIGLIACTQAVLPQMISRGHGQIVNIASIAGKIATPKSAVYSASKNAVIGFSNGLRLEMEQNGVFVTVINPGPIRTPFFKVADPDGVYTANIGRFMLDARYVAERILEAVIRKKREINLPWYMGVGAWLYQLWPWAVEKISGRWFTLK</sequence>
<dbReference type="SUPFAM" id="SSF51735">
    <property type="entry name" value="NAD(P)-binding Rossmann-fold domains"/>
    <property type="match status" value="1"/>
</dbReference>
<organism evidence="4 5">
    <name type="scientific">Sporolactobacillus shoreae</name>
    <dbReference type="NCBI Taxonomy" id="1465501"/>
    <lineage>
        <taxon>Bacteria</taxon>
        <taxon>Bacillati</taxon>
        <taxon>Bacillota</taxon>
        <taxon>Bacilli</taxon>
        <taxon>Bacillales</taxon>
        <taxon>Sporolactobacillaceae</taxon>
        <taxon>Sporolactobacillus</taxon>
    </lineage>
</organism>
<dbReference type="AlphaFoldDB" id="A0A4Z0GNP7"/>
<dbReference type="Proteomes" id="UP000298347">
    <property type="component" value="Unassembled WGS sequence"/>
</dbReference>
<evidence type="ECO:0000313" key="5">
    <source>
        <dbReference type="Proteomes" id="UP000298347"/>
    </source>
</evidence>
<dbReference type="InterPro" id="IPR002347">
    <property type="entry name" value="SDR_fam"/>
</dbReference>
<keyword evidence="5" id="KW-1185">Reference proteome</keyword>
<proteinExistence type="inferred from homology"/>
<accession>A0A4Z0GNP7</accession>
<dbReference type="OrthoDB" id="9793345at2"/>
<dbReference type="PANTHER" id="PTHR44196:SF1">
    <property type="entry name" value="DEHYDROGENASE_REDUCTASE SDR FAMILY MEMBER 7B"/>
    <property type="match status" value="1"/>
</dbReference>
<keyword evidence="2" id="KW-0560">Oxidoreductase</keyword>
<dbReference type="Gene3D" id="3.40.50.720">
    <property type="entry name" value="NAD(P)-binding Rossmann-like Domain"/>
    <property type="match status" value="1"/>
</dbReference>
<dbReference type="PRINTS" id="PR00080">
    <property type="entry name" value="SDRFAMILY"/>
</dbReference>
<dbReference type="GO" id="GO:0016616">
    <property type="term" value="F:oxidoreductase activity, acting on the CH-OH group of donors, NAD or NADP as acceptor"/>
    <property type="evidence" value="ECO:0007669"/>
    <property type="project" value="UniProtKB-ARBA"/>
</dbReference>
<comment type="similarity">
    <text evidence="1 3">Belongs to the short-chain dehydrogenases/reductases (SDR) family.</text>
</comment>
<dbReference type="RefSeq" id="WP_135348575.1">
    <property type="nucleotide sequence ID" value="NZ_SRJD01000009.1"/>
</dbReference>
<reference evidence="4 5" key="1">
    <citation type="journal article" date="2015" name="Int. J. Syst. Evol. Microbiol.">
        <title>Sporolactobacillus shoreae sp. nov. and Sporolactobacillus spathodeae sp. nov., two spore-forming lactic acid bacteria isolated from tree barks in Thailand.</title>
        <authorList>
            <person name="Thamacharoensuk T."/>
            <person name="Kitahara M."/>
            <person name="Ohkuma M."/>
            <person name="Thongchul N."/>
            <person name="Tanasupawat S."/>
        </authorList>
    </citation>
    <scope>NUCLEOTIDE SEQUENCE [LARGE SCALE GENOMIC DNA]</scope>
    <source>
        <strain evidence="4 5">BK92</strain>
    </source>
</reference>
<dbReference type="InterPro" id="IPR036291">
    <property type="entry name" value="NAD(P)-bd_dom_sf"/>
</dbReference>
<dbReference type="EMBL" id="SRJD01000009">
    <property type="protein sequence ID" value="TGA98195.1"/>
    <property type="molecule type" value="Genomic_DNA"/>
</dbReference>